<evidence type="ECO:0000259" key="5">
    <source>
        <dbReference type="Pfam" id="PF06722"/>
    </source>
</evidence>
<organism evidence="7 8">
    <name type="scientific">Nonomuraea corallina</name>
    <dbReference type="NCBI Taxonomy" id="2989783"/>
    <lineage>
        <taxon>Bacteria</taxon>
        <taxon>Bacillati</taxon>
        <taxon>Actinomycetota</taxon>
        <taxon>Actinomycetes</taxon>
        <taxon>Streptosporangiales</taxon>
        <taxon>Streptosporangiaceae</taxon>
        <taxon>Nonomuraea</taxon>
    </lineage>
</organism>
<keyword evidence="8" id="KW-1185">Reference proteome</keyword>
<evidence type="ECO:0000256" key="3">
    <source>
        <dbReference type="ARBA" id="ARBA00022679"/>
    </source>
</evidence>
<evidence type="ECO:0000259" key="6">
    <source>
        <dbReference type="Pfam" id="PF21036"/>
    </source>
</evidence>
<comment type="similarity">
    <text evidence="1">Belongs to the glycosyltransferase 28 family.</text>
</comment>
<dbReference type="InterPro" id="IPR002213">
    <property type="entry name" value="UDP_glucos_trans"/>
</dbReference>
<comment type="caution">
    <text evidence="7">The sequence shown here is derived from an EMBL/GenBank/DDBJ whole genome shotgun (WGS) entry which is preliminary data.</text>
</comment>
<dbReference type="PANTHER" id="PTHR48050">
    <property type="entry name" value="STEROL 3-BETA-GLUCOSYLTRANSFERASE"/>
    <property type="match status" value="1"/>
</dbReference>
<reference evidence="7" key="1">
    <citation type="submission" date="2022-11" db="EMBL/GenBank/DDBJ databases">
        <title>Nonomuraea corallina sp. nov., a new species of the genus Nonomuraea isolated from sea side sediment in Thai sea.</title>
        <authorList>
            <person name="Ngamcharungchit C."/>
            <person name="Matsumoto A."/>
            <person name="Suriyachadkun C."/>
            <person name="Panbangred W."/>
            <person name="Inahashi Y."/>
            <person name="Intra B."/>
        </authorList>
    </citation>
    <scope>NUCLEOTIDE SEQUENCE</scope>
    <source>
        <strain evidence="7">MCN248</strain>
    </source>
</reference>
<keyword evidence="3" id="KW-0808">Transferase</keyword>
<dbReference type="NCBIfam" id="TIGR04516">
    <property type="entry name" value="glycosyl_450act"/>
    <property type="match status" value="1"/>
</dbReference>
<sequence>MRVLIVTHAERSHFLGMVPLAWALVTAGHDVRVASQPELAPVIAAAGLPAVPVGREHSFWRVLNTFSAFDPLADRLPLFGRADRPDEEFGWEELKDGYRRVVPWWWRVLNDPMVADLTAFCLHWRPDLVIWDPTTYAAPIAARAAGAAHARHMWGVDVLARVRAVFLRRRDEAGGGPADDALAGWLSRRAAAHGVEFTEELVTGQFTVDYVPPSLRLPGGPPLTRVPMRYVPHNGRSVLPAWLREPPRRPRVCLCLGLSAAERSGGYAVSMGEVVEAVSELDVEVVALVSPAAGERLDTVPGNVRVVPFAPLHQLLPTCAAVVDHGGSATVLNTLAHAVPQLVVARPTFCEPVIGRRVTAAGAGLDLPSEEATGELVRDAVRRLLAEPGFAGASARVRAEMVAMPSPNAVVAELEEQVERHRAVSA</sequence>
<dbReference type="PANTHER" id="PTHR48050:SF13">
    <property type="entry name" value="STEROL 3-BETA-GLUCOSYLTRANSFERASE UGT80A2"/>
    <property type="match status" value="1"/>
</dbReference>
<name>A0ABT4SF01_9ACTN</name>
<dbReference type="Proteomes" id="UP001144036">
    <property type="component" value="Unassembled WGS sequence"/>
</dbReference>
<dbReference type="InterPro" id="IPR048284">
    <property type="entry name" value="EryCIII-like_N"/>
</dbReference>
<evidence type="ECO:0000256" key="4">
    <source>
        <dbReference type="ARBA" id="ARBA00023194"/>
    </source>
</evidence>
<dbReference type="Gene3D" id="3.40.50.2000">
    <property type="entry name" value="Glycogen Phosphorylase B"/>
    <property type="match status" value="2"/>
</dbReference>
<accession>A0ABT4SF01</accession>
<dbReference type="SUPFAM" id="SSF53756">
    <property type="entry name" value="UDP-Glycosyltransferase/glycogen phosphorylase"/>
    <property type="match status" value="1"/>
</dbReference>
<feature type="domain" description="Erythromycin biosynthesis protein CIII-like N-terminal" evidence="6">
    <location>
        <begin position="22"/>
        <end position="257"/>
    </location>
</feature>
<evidence type="ECO:0000313" key="7">
    <source>
        <dbReference type="EMBL" id="MDA0635762.1"/>
    </source>
</evidence>
<keyword evidence="4" id="KW-0045">Antibiotic biosynthesis</keyword>
<evidence type="ECO:0000313" key="8">
    <source>
        <dbReference type="Proteomes" id="UP001144036"/>
    </source>
</evidence>
<dbReference type="RefSeq" id="WP_270156614.1">
    <property type="nucleotide sequence ID" value="NZ_JAPNNL010000081.1"/>
</dbReference>
<dbReference type="InterPro" id="IPR030953">
    <property type="entry name" value="Glycosyl_450act"/>
</dbReference>
<dbReference type="Pfam" id="PF06722">
    <property type="entry name" value="EryCIII-like_C"/>
    <property type="match status" value="1"/>
</dbReference>
<dbReference type="InterPro" id="IPR010610">
    <property type="entry name" value="EryCIII-like_C"/>
</dbReference>
<proteinExistence type="inferred from homology"/>
<dbReference type="Pfam" id="PF21036">
    <property type="entry name" value="EryCIII-like_N"/>
    <property type="match status" value="1"/>
</dbReference>
<dbReference type="InterPro" id="IPR050426">
    <property type="entry name" value="Glycosyltransferase_28"/>
</dbReference>
<evidence type="ECO:0000256" key="2">
    <source>
        <dbReference type="ARBA" id="ARBA00022676"/>
    </source>
</evidence>
<feature type="domain" description="Erythromycin biosynthesis protein CIII-like C-terminal" evidence="5">
    <location>
        <begin position="274"/>
        <end position="416"/>
    </location>
</feature>
<dbReference type="EMBL" id="JAPNNL010000081">
    <property type="protein sequence ID" value="MDA0635762.1"/>
    <property type="molecule type" value="Genomic_DNA"/>
</dbReference>
<gene>
    <name evidence="7" type="ORF">OUY22_20270</name>
</gene>
<dbReference type="CDD" id="cd03784">
    <property type="entry name" value="GT1_Gtf-like"/>
    <property type="match status" value="1"/>
</dbReference>
<protein>
    <submittedName>
        <fullName evidence="7">Activator-dependent family glycosyltransferase</fullName>
    </submittedName>
</protein>
<evidence type="ECO:0000256" key="1">
    <source>
        <dbReference type="ARBA" id="ARBA00006962"/>
    </source>
</evidence>
<keyword evidence="2" id="KW-0328">Glycosyltransferase</keyword>